<dbReference type="SMART" id="SM00558">
    <property type="entry name" value="JmjC"/>
    <property type="match status" value="1"/>
</dbReference>
<accession>A0A9W4XHK9</accession>
<dbReference type="Proteomes" id="UP001152885">
    <property type="component" value="Unassembled WGS sequence"/>
</dbReference>
<feature type="domain" description="JmjN" evidence="2">
    <location>
        <begin position="22"/>
        <end position="63"/>
    </location>
</feature>
<evidence type="ECO:0000259" key="2">
    <source>
        <dbReference type="PROSITE" id="PS51183"/>
    </source>
</evidence>
<dbReference type="PROSITE" id="PS51184">
    <property type="entry name" value="JMJC"/>
    <property type="match status" value="1"/>
</dbReference>
<dbReference type="PROSITE" id="PS51183">
    <property type="entry name" value="JMJN"/>
    <property type="match status" value="1"/>
</dbReference>
<dbReference type="Pfam" id="PF02375">
    <property type="entry name" value="JmjN"/>
    <property type="match status" value="1"/>
</dbReference>
<dbReference type="OrthoDB" id="9547406at2759"/>
<dbReference type="InterPro" id="IPR003347">
    <property type="entry name" value="JmjC_dom"/>
</dbReference>
<proteinExistence type="predicted"/>
<gene>
    <name evidence="4" type="ORF">CANVERA_P3646</name>
</gene>
<feature type="region of interest" description="Disordered" evidence="1">
    <location>
        <begin position="372"/>
        <end position="392"/>
    </location>
</feature>
<reference evidence="4" key="1">
    <citation type="submission" date="2022-12" db="EMBL/GenBank/DDBJ databases">
        <authorList>
            <person name="Brejova B."/>
        </authorList>
    </citation>
    <scope>NUCLEOTIDE SEQUENCE</scope>
</reference>
<comment type="caution">
    <text evidence="4">The sequence shown here is derived from an EMBL/GenBank/DDBJ whole genome shotgun (WGS) entry which is preliminary data.</text>
</comment>
<dbReference type="GO" id="GO:0005634">
    <property type="term" value="C:nucleus"/>
    <property type="evidence" value="ECO:0007669"/>
    <property type="project" value="TreeGrafter"/>
</dbReference>
<sequence length="392" mass="46157">MQSIYNYDPNLIIEPSEYENGIPIFKPTMDQFKDFYKFNKSINKYGMKSGIVKVIPPEDWKINTQQQCYTDENLSRICIKNPIIQNINHQGLGIYTQQNIEKQRKYNIYQWKELSKNHNPPKVKMENNSSYNIDTFGFTESKCQDLEKNYWKSLTYSEPCYGADCQGSLFDNTTISDWNVARLPNLLDLMSQKLPGVNEAYLYAGLWKATFSWHLEDQDLYSINYLHYGAPKMWYSIPQEYKDKFHKYMRSQFEEEYKNCDQFLRHKTFLVDPKLLKKNGIPVNKIVHREGEFIITYPYGYHAGFNYGYNLAESVNFALDDWFPFGEITKKCECINDSVSISVKEIYCKFHGLEYKSEDEVEKAIKEEGIKKGNGKRRHGSIEVSKKKVKVI</sequence>
<dbReference type="PANTHER" id="PTHR10694:SF7">
    <property type="entry name" value="[HISTONE H3]-TRIMETHYL-L-LYSINE(9) DEMETHYLASE"/>
    <property type="match status" value="1"/>
</dbReference>
<dbReference type="Pfam" id="PF02373">
    <property type="entry name" value="JmjC"/>
    <property type="match status" value="1"/>
</dbReference>
<evidence type="ECO:0000313" key="4">
    <source>
        <dbReference type="EMBL" id="CAI5759137.1"/>
    </source>
</evidence>
<dbReference type="SUPFAM" id="SSF51197">
    <property type="entry name" value="Clavaminate synthase-like"/>
    <property type="match status" value="1"/>
</dbReference>
<protein>
    <submittedName>
        <fullName evidence="4">Uncharacterized protein</fullName>
    </submittedName>
</protein>
<dbReference type="InterPro" id="IPR003349">
    <property type="entry name" value="JmjN"/>
</dbReference>
<dbReference type="GO" id="GO:0010468">
    <property type="term" value="P:regulation of gene expression"/>
    <property type="evidence" value="ECO:0007669"/>
    <property type="project" value="TreeGrafter"/>
</dbReference>
<evidence type="ECO:0000313" key="5">
    <source>
        <dbReference type="Proteomes" id="UP001152885"/>
    </source>
</evidence>
<dbReference type="PANTHER" id="PTHR10694">
    <property type="entry name" value="LYSINE-SPECIFIC DEMETHYLASE"/>
    <property type="match status" value="1"/>
</dbReference>
<dbReference type="EMBL" id="CANTUO010000004">
    <property type="protein sequence ID" value="CAI5759137.1"/>
    <property type="molecule type" value="Genomic_DNA"/>
</dbReference>
<organism evidence="4 5">
    <name type="scientific">Candida verbasci</name>
    <dbReference type="NCBI Taxonomy" id="1227364"/>
    <lineage>
        <taxon>Eukaryota</taxon>
        <taxon>Fungi</taxon>
        <taxon>Dikarya</taxon>
        <taxon>Ascomycota</taxon>
        <taxon>Saccharomycotina</taxon>
        <taxon>Pichiomycetes</taxon>
        <taxon>Debaryomycetaceae</taxon>
        <taxon>Candida/Lodderomyces clade</taxon>
        <taxon>Candida</taxon>
    </lineage>
</organism>
<feature type="domain" description="JmjC" evidence="3">
    <location>
        <begin position="172"/>
        <end position="334"/>
    </location>
</feature>
<keyword evidence="5" id="KW-1185">Reference proteome</keyword>
<dbReference type="Gene3D" id="2.60.120.650">
    <property type="entry name" value="Cupin"/>
    <property type="match status" value="1"/>
</dbReference>
<evidence type="ECO:0000259" key="3">
    <source>
        <dbReference type="PROSITE" id="PS51184"/>
    </source>
</evidence>
<dbReference type="GO" id="GO:0032454">
    <property type="term" value="F:histone H3K9 demethylase activity"/>
    <property type="evidence" value="ECO:0007669"/>
    <property type="project" value="TreeGrafter"/>
</dbReference>
<evidence type="ECO:0000256" key="1">
    <source>
        <dbReference type="SAM" id="MobiDB-lite"/>
    </source>
</evidence>
<dbReference type="AlphaFoldDB" id="A0A9W4XHK9"/>
<dbReference type="SMART" id="SM00545">
    <property type="entry name" value="JmjN"/>
    <property type="match status" value="1"/>
</dbReference>
<name>A0A9W4XHK9_9ASCO</name>
<dbReference type="GO" id="GO:0051864">
    <property type="term" value="F:histone H3K36 demethylase activity"/>
    <property type="evidence" value="ECO:0007669"/>
    <property type="project" value="TreeGrafter"/>
</dbReference>
<dbReference type="GO" id="GO:0000785">
    <property type="term" value="C:chromatin"/>
    <property type="evidence" value="ECO:0007669"/>
    <property type="project" value="TreeGrafter"/>
</dbReference>